<dbReference type="Proteomes" id="UP001194468">
    <property type="component" value="Unassembled WGS sequence"/>
</dbReference>
<feature type="region of interest" description="Disordered" evidence="1">
    <location>
        <begin position="20"/>
        <end position="45"/>
    </location>
</feature>
<keyword evidence="3" id="KW-1185">Reference proteome</keyword>
<gene>
    <name evidence="2" type="ORF">L210DRAFT_3650027</name>
</gene>
<dbReference type="AlphaFoldDB" id="A0AAD4BJM2"/>
<reference evidence="2" key="2">
    <citation type="journal article" date="2020" name="Nat. Commun.">
        <title>Large-scale genome sequencing of mycorrhizal fungi provides insights into the early evolution of symbiotic traits.</title>
        <authorList>
            <person name="Miyauchi S."/>
            <person name="Kiss E."/>
            <person name="Kuo A."/>
            <person name="Drula E."/>
            <person name="Kohler A."/>
            <person name="Sanchez-Garcia M."/>
            <person name="Morin E."/>
            <person name="Andreopoulos B."/>
            <person name="Barry K.W."/>
            <person name="Bonito G."/>
            <person name="Buee M."/>
            <person name="Carver A."/>
            <person name="Chen C."/>
            <person name="Cichocki N."/>
            <person name="Clum A."/>
            <person name="Culley D."/>
            <person name="Crous P.W."/>
            <person name="Fauchery L."/>
            <person name="Girlanda M."/>
            <person name="Hayes R.D."/>
            <person name="Keri Z."/>
            <person name="LaButti K."/>
            <person name="Lipzen A."/>
            <person name="Lombard V."/>
            <person name="Magnuson J."/>
            <person name="Maillard F."/>
            <person name="Murat C."/>
            <person name="Nolan M."/>
            <person name="Ohm R.A."/>
            <person name="Pangilinan J."/>
            <person name="Pereira M.F."/>
            <person name="Perotto S."/>
            <person name="Peter M."/>
            <person name="Pfister S."/>
            <person name="Riley R."/>
            <person name="Sitrit Y."/>
            <person name="Stielow J.B."/>
            <person name="Szollosi G."/>
            <person name="Zifcakova L."/>
            <person name="Stursova M."/>
            <person name="Spatafora J.W."/>
            <person name="Tedersoo L."/>
            <person name="Vaario L.M."/>
            <person name="Yamada A."/>
            <person name="Yan M."/>
            <person name="Wang P."/>
            <person name="Xu J."/>
            <person name="Bruns T."/>
            <person name="Baldrian P."/>
            <person name="Vilgalys R."/>
            <person name="Dunand C."/>
            <person name="Henrissat B."/>
            <person name="Grigoriev I.V."/>
            <person name="Hibbett D."/>
            <person name="Nagy L.G."/>
            <person name="Martin F.M."/>
        </authorList>
    </citation>
    <scope>NUCLEOTIDE SEQUENCE</scope>
    <source>
        <strain evidence="2">BED1</strain>
    </source>
</reference>
<accession>A0AAD4BJM2</accession>
<organism evidence="2 3">
    <name type="scientific">Boletus edulis BED1</name>
    <dbReference type="NCBI Taxonomy" id="1328754"/>
    <lineage>
        <taxon>Eukaryota</taxon>
        <taxon>Fungi</taxon>
        <taxon>Dikarya</taxon>
        <taxon>Basidiomycota</taxon>
        <taxon>Agaricomycotina</taxon>
        <taxon>Agaricomycetes</taxon>
        <taxon>Agaricomycetidae</taxon>
        <taxon>Boletales</taxon>
        <taxon>Boletineae</taxon>
        <taxon>Boletaceae</taxon>
        <taxon>Boletoideae</taxon>
        <taxon>Boletus</taxon>
    </lineage>
</organism>
<proteinExistence type="predicted"/>
<evidence type="ECO:0000256" key="1">
    <source>
        <dbReference type="SAM" id="MobiDB-lite"/>
    </source>
</evidence>
<feature type="compositionally biased region" description="Basic residues" evidence="1">
    <location>
        <begin position="216"/>
        <end position="227"/>
    </location>
</feature>
<evidence type="ECO:0000313" key="2">
    <source>
        <dbReference type="EMBL" id="KAF8432922.1"/>
    </source>
</evidence>
<dbReference type="EMBL" id="WHUW01000037">
    <property type="protein sequence ID" value="KAF8432922.1"/>
    <property type="molecule type" value="Genomic_DNA"/>
</dbReference>
<name>A0AAD4BJM2_BOLED</name>
<protein>
    <submittedName>
        <fullName evidence="2">Uncharacterized protein</fullName>
    </submittedName>
</protein>
<feature type="region of interest" description="Disordered" evidence="1">
    <location>
        <begin position="203"/>
        <end position="227"/>
    </location>
</feature>
<reference evidence="2" key="1">
    <citation type="submission" date="2019-10" db="EMBL/GenBank/DDBJ databases">
        <authorList>
            <consortium name="DOE Joint Genome Institute"/>
            <person name="Kuo A."/>
            <person name="Miyauchi S."/>
            <person name="Kiss E."/>
            <person name="Drula E."/>
            <person name="Kohler A."/>
            <person name="Sanchez-Garcia M."/>
            <person name="Andreopoulos B."/>
            <person name="Barry K.W."/>
            <person name="Bonito G."/>
            <person name="Buee M."/>
            <person name="Carver A."/>
            <person name="Chen C."/>
            <person name="Cichocki N."/>
            <person name="Clum A."/>
            <person name="Culley D."/>
            <person name="Crous P.W."/>
            <person name="Fauchery L."/>
            <person name="Girlanda M."/>
            <person name="Hayes R."/>
            <person name="Keri Z."/>
            <person name="LaButti K."/>
            <person name="Lipzen A."/>
            <person name="Lombard V."/>
            <person name="Magnuson J."/>
            <person name="Maillard F."/>
            <person name="Morin E."/>
            <person name="Murat C."/>
            <person name="Nolan M."/>
            <person name="Ohm R."/>
            <person name="Pangilinan J."/>
            <person name="Pereira M."/>
            <person name="Perotto S."/>
            <person name="Peter M."/>
            <person name="Riley R."/>
            <person name="Sitrit Y."/>
            <person name="Stielow B."/>
            <person name="Szollosi G."/>
            <person name="Zifcakova L."/>
            <person name="Stursova M."/>
            <person name="Spatafora J.W."/>
            <person name="Tedersoo L."/>
            <person name="Vaario L.-M."/>
            <person name="Yamada A."/>
            <person name="Yan M."/>
            <person name="Wang P."/>
            <person name="Xu J."/>
            <person name="Bruns T."/>
            <person name="Baldrian P."/>
            <person name="Vilgalys R."/>
            <person name="Henrissat B."/>
            <person name="Grigoriev I.V."/>
            <person name="Hibbett D."/>
            <person name="Nagy L.G."/>
            <person name="Martin F.M."/>
        </authorList>
    </citation>
    <scope>NUCLEOTIDE SEQUENCE</scope>
    <source>
        <strain evidence="2">BED1</strain>
    </source>
</reference>
<sequence length="261" mass="29952">MGDFLEEQRRRINIMIMMEREDEHTENEADNDLGGSKTSEDDMRVEVGREESVVGIVEEMAEQILDDEAIMMDVGRLKCMDDLLSGQFMCGIECTRIPELEERNKENIPFAVDRGVNRILEAMVEEGRGTATRIVGKMDKELSKLGENEEIVKVWQDGGLMETDRGSRSGASVEAMERFERYWGHLETNEIFERLGQFEVTERDGRGALPESPERRARRGGMARKRRRVVQQQLHEVMGRVGSRIATRRDQDVVIDLTIDD</sequence>
<comment type="caution">
    <text evidence="2">The sequence shown here is derived from an EMBL/GenBank/DDBJ whole genome shotgun (WGS) entry which is preliminary data.</text>
</comment>
<evidence type="ECO:0000313" key="3">
    <source>
        <dbReference type="Proteomes" id="UP001194468"/>
    </source>
</evidence>